<dbReference type="GO" id="GO:0016491">
    <property type="term" value="F:oxidoreductase activity"/>
    <property type="evidence" value="ECO:0007669"/>
    <property type="project" value="UniProtKB-KW"/>
</dbReference>
<evidence type="ECO:0000313" key="5">
    <source>
        <dbReference type="Proteomes" id="UP000002484"/>
    </source>
</evidence>
<evidence type="ECO:0000256" key="3">
    <source>
        <dbReference type="ARBA" id="ARBA00023027"/>
    </source>
</evidence>
<accession>E3J902</accession>
<dbReference type="InParanoid" id="E3J902"/>
<evidence type="ECO:0000313" key="4">
    <source>
        <dbReference type="EMBL" id="ADP80881.1"/>
    </source>
</evidence>
<dbReference type="STRING" id="298654.FraEuI1c_2855"/>
<dbReference type="InterPro" id="IPR002347">
    <property type="entry name" value="SDR_fam"/>
</dbReference>
<dbReference type="PANTHER" id="PTHR43180:SF66">
    <property type="entry name" value="SHORT-CHAIN DEHYDROGENASE_REDUCTASE FAMILY PROTEIN"/>
    <property type="match status" value="1"/>
</dbReference>
<dbReference type="RefSeq" id="WP_013423999.1">
    <property type="nucleotide sequence ID" value="NC_014666.1"/>
</dbReference>
<name>E3J902_PSEI1</name>
<dbReference type="AlphaFoldDB" id="E3J902"/>
<dbReference type="OrthoDB" id="5173603at2"/>
<dbReference type="FunFam" id="3.40.50.720:FF:000084">
    <property type="entry name" value="Short-chain dehydrogenase reductase"/>
    <property type="match status" value="1"/>
</dbReference>
<keyword evidence="3" id="KW-0520">NAD</keyword>
<organism evidence="4 5">
    <name type="scientific">Pseudofrankia inefficax (strain DSM 45817 / CECT 9037 / DDB 130130 / EuI1c)</name>
    <name type="common">Frankia inefficax</name>
    <dbReference type="NCBI Taxonomy" id="298654"/>
    <lineage>
        <taxon>Bacteria</taxon>
        <taxon>Bacillati</taxon>
        <taxon>Actinomycetota</taxon>
        <taxon>Actinomycetes</taxon>
        <taxon>Frankiales</taxon>
        <taxon>Frankiaceae</taxon>
        <taxon>Pseudofrankia</taxon>
    </lineage>
</organism>
<dbReference type="InterPro" id="IPR023985">
    <property type="entry name" value="SDR_subfam_1"/>
</dbReference>
<dbReference type="KEGG" id="fri:FraEuI1c_2855"/>
<dbReference type="eggNOG" id="COG1028">
    <property type="taxonomic scope" value="Bacteria"/>
</dbReference>
<comment type="similarity">
    <text evidence="1">Belongs to the short-chain dehydrogenases/reductases (SDR) family.</text>
</comment>
<dbReference type="SUPFAM" id="SSF51735">
    <property type="entry name" value="NAD(P)-binding Rossmann-fold domains"/>
    <property type="match status" value="1"/>
</dbReference>
<proteinExistence type="inferred from homology"/>
<reference evidence="4 5" key="1">
    <citation type="submission" date="2010-10" db="EMBL/GenBank/DDBJ databases">
        <title>Complete sequence of Frankia sp. EuI1c.</title>
        <authorList>
            <consortium name="US DOE Joint Genome Institute"/>
            <person name="Lucas S."/>
            <person name="Copeland A."/>
            <person name="Lapidus A."/>
            <person name="Cheng J.-F."/>
            <person name="Bruce D."/>
            <person name="Goodwin L."/>
            <person name="Pitluck S."/>
            <person name="Chertkov O."/>
            <person name="Detter J.C."/>
            <person name="Han C."/>
            <person name="Tapia R."/>
            <person name="Land M."/>
            <person name="Hauser L."/>
            <person name="Jeffries C."/>
            <person name="Kyrpides N."/>
            <person name="Ivanova N."/>
            <person name="Mikhailova N."/>
            <person name="Beauchemin N."/>
            <person name="Sen A."/>
            <person name="Sur S.A."/>
            <person name="Gtari M."/>
            <person name="Wall L."/>
            <person name="Tisa L."/>
            <person name="Woyke T."/>
        </authorList>
    </citation>
    <scope>NUCLEOTIDE SEQUENCE [LARGE SCALE GENOMIC DNA]</scope>
    <source>
        <strain evidence="5">DSM 45817 / CECT 9037 / EuI1c</strain>
    </source>
</reference>
<dbReference type="CDD" id="cd05233">
    <property type="entry name" value="SDR_c"/>
    <property type="match status" value="1"/>
</dbReference>
<dbReference type="EMBL" id="CP002299">
    <property type="protein sequence ID" value="ADP80881.1"/>
    <property type="molecule type" value="Genomic_DNA"/>
</dbReference>
<sequence>MTGRLEGKVAFITGAARGQGRAHALRMAQEGADIIAVDICRDIASNPYPMSRPEDLAETERLVKETGRRIVARQGDVRERPELRSALDDGLREFGRLDILVAQAGILPMHPEKPNPMDFVDAVDVDLLGVMNAVAVSLPHLGDWSSIIITGSTAAQMEHTVQGDPGGSGYGYAKTMLMEYTRQMATHLMAQPVRVNCIHPTNVNTGLLHNELIYKLHRPDLENPTREDVEPVFQATQGMPIPYIQPLDVANLALFLASDEARYITGQNICVDAGSLLKTPVHSGGY</sequence>
<gene>
    <name evidence="4" type="ordered locus">FraEuI1c_2855</name>
</gene>
<dbReference type="PRINTS" id="PR00081">
    <property type="entry name" value="GDHRDH"/>
</dbReference>
<dbReference type="HOGENOM" id="CLU_010194_1_0_11"/>
<dbReference type="Gene3D" id="3.40.50.720">
    <property type="entry name" value="NAD(P)-binding Rossmann-like Domain"/>
    <property type="match status" value="1"/>
</dbReference>
<dbReference type="InterPro" id="IPR036291">
    <property type="entry name" value="NAD(P)-bd_dom_sf"/>
</dbReference>
<evidence type="ECO:0000256" key="2">
    <source>
        <dbReference type="ARBA" id="ARBA00023002"/>
    </source>
</evidence>
<keyword evidence="5" id="KW-1185">Reference proteome</keyword>
<keyword evidence="2" id="KW-0560">Oxidoreductase</keyword>
<evidence type="ECO:0000256" key="1">
    <source>
        <dbReference type="ARBA" id="ARBA00006484"/>
    </source>
</evidence>
<protein>
    <submittedName>
        <fullName evidence="4">Short-chain dehydrogenase/reductase SDR</fullName>
    </submittedName>
</protein>
<dbReference type="Pfam" id="PF13561">
    <property type="entry name" value="adh_short_C2"/>
    <property type="match status" value="1"/>
</dbReference>
<dbReference type="NCBIfam" id="TIGR03971">
    <property type="entry name" value="SDR_subfam_1"/>
    <property type="match status" value="1"/>
</dbReference>
<dbReference type="Proteomes" id="UP000002484">
    <property type="component" value="Chromosome"/>
</dbReference>
<dbReference type="PANTHER" id="PTHR43180">
    <property type="entry name" value="3-OXOACYL-(ACYL-CARRIER-PROTEIN) REDUCTASE (AFU_ORTHOLOGUE AFUA_6G11210)"/>
    <property type="match status" value="1"/>
</dbReference>